<organism evidence="2 3">
    <name type="scientific">Tabrizicola oligotrophica</name>
    <dbReference type="NCBI Taxonomy" id="2710650"/>
    <lineage>
        <taxon>Bacteria</taxon>
        <taxon>Pseudomonadati</taxon>
        <taxon>Pseudomonadota</taxon>
        <taxon>Alphaproteobacteria</taxon>
        <taxon>Rhodobacterales</taxon>
        <taxon>Paracoccaceae</taxon>
        <taxon>Tabrizicola</taxon>
    </lineage>
</organism>
<accession>A0A6M0QP80</accession>
<evidence type="ECO:0000259" key="1">
    <source>
        <dbReference type="PROSITE" id="PS51186"/>
    </source>
</evidence>
<dbReference type="GO" id="GO:1990189">
    <property type="term" value="F:protein N-terminal-serine acetyltransferase activity"/>
    <property type="evidence" value="ECO:0007669"/>
    <property type="project" value="TreeGrafter"/>
</dbReference>
<dbReference type="InterPro" id="IPR000182">
    <property type="entry name" value="GNAT_dom"/>
</dbReference>
<evidence type="ECO:0000313" key="2">
    <source>
        <dbReference type="EMBL" id="NEY89239.1"/>
    </source>
</evidence>
<proteinExistence type="predicted"/>
<dbReference type="Pfam" id="PF13302">
    <property type="entry name" value="Acetyltransf_3"/>
    <property type="match status" value="1"/>
</dbReference>
<dbReference type="InterPro" id="IPR051908">
    <property type="entry name" value="Ribosomal_N-acetyltransferase"/>
</dbReference>
<sequence>MSLRPATPADFAFIRALAQDPANAPFITDEDDTALAAYLTDPASRLYIWEDAAGPAGFALYCEIGHPAGRVELRRLALSQTGGGRGMAFITALTDYAFSGLNAARVWLDASGENPRAARVYEKAGYRLEGTLRAHWWRPALGRPVDLLLFGMQRGEWQRRDAPRATA</sequence>
<dbReference type="RefSeq" id="WP_164623243.1">
    <property type="nucleotide sequence ID" value="NZ_JAAIVJ010000001.1"/>
</dbReference>
<protein>
    <submittedName>
        <fullName evidence="2">GNAT family N-acetyltransferase</fullName>
    </submittedName>
</protein>
<dbReference type="PANTHER" id="PTHR43441">
    <property type="entry name" value="RIBOSOMAL-PROTEIN-SERINE ACETYLTRANSFERASE"/>
    <property type="match status" value="1"/>
</dbReference>
<keyword evidence="3" id="KW-1185">Reference proteome</keyword>
<evidence type="ECO:0000313" key="3">
    <source>
        <dbReference type="Proteomes" id="UP000477782"/>
    </source>
</evidence>
<dbReference type="InterPro" id="IPR016181">
    <property type="entry name" value="Acyl_CoA_acyltransferase"/>
</dbReference>
<dbReference type="EMBL" id="JAAIVJ010000001">
    <property type="protein sequence ID" value="NEY89239.1"/>
    <property type="molecule type" value="Genomic_DNA"/>
</dbReference>
<dbReference type="SUPFAM" id="SSF55729">
    <property type="entry name" value="Acyl-CoA N-acyltransferases (Nat)"/>
    <property type="match status" value="1"/>
</dbReference>
<reference evidence="2 3" key="1">
    <citation type="submission" date="2020-02" db="EMBL/GenBank/DDBJ databases">
        <authorList>
            <person name="Chen W.-M."/>
        </authorList>
    </citation>
    <scope>NUCLEOTIDE SEQUENCE [LARGE SCALE GENOMIC DNA]</scope>
    <source>
        <strain evidence="2 3">KMS-5</strain>
    </source>
</reference>
<dbReference type="GO" id="GO:0005737">
    <property type="term" value="C:cytoplasm"/>
    <property type="evidence" value="ECO:0007669"/>
    <property type="project" value="TreeGrafter"/>
</dbReference>
<keyword evidence="2" id="KW-0808">Transferase</keyword>
<dbReference type="Proteomes" id="UP000477782">
    <property type="component" value="Unassembled WGS sequence"/>
</dbReference>
<dbReference type="PROSITE" id="PS51186">
    <property type="entry name" value="GNAT"/>
    <property type="match status" value="1"/>
</dbReference>
<name>A0A6M0QP80_9RHOB</name>
<dbReference type="GO" id="GO:0008999">
    <property type="term" value="F:protein-N-terminal-alanine acetyltransferase activity"/>
    <property type="evidence" value="ECO:0007669"/>
    <property type="project" value="TreeGrafter"/>
</dbReference>
<dbReference type="AlphaFoldDB" id="A0A6M0QP80"/>
<dbReference type="PANTHER" id="PTHR43441:SF2">
    <property type="entry name" value="FAMILY ACETYLTRANSFERASE, PUTATIVE (AFU_ORTHOLOGUE AFUA_7G00850)-RELATED"/>
    <property type="match status" value="1"/>
</dbReference>
<dbReference type="Gene3D" id="3.40.630.30">
    <property type="match status" value="1"/>
</dbReference>
<comment type="caution">
    <text evidence="2">The sequence shown here is derived from an EMBL/GenBank/DDBJ whole genome shotgun (WGS) entry which is preliminary data.</text>
</comment>
<feature type="domain" description="N-acetyltransferase" evidence="1">
    <location>
        <begin position="1"/>
        <end position="146"/>
    </location>
</feature>
<gene>
    <name evidence="2" type="ORF">G4Z14_02935</name>
</gene>